<dbReference type="GO" id="GO:0005524">
    <property type="term" value="F:ATP binding"/>
    <property type="evidence" value="ECO:0007669"/>
    <property type="project" value="InterPro"/>
</dbReference>
<dbReference type="EMBL" id="BMZS01000001">
    <property type="protein sequence ID" value="GHD39690.1"/>
    <property type="molecule type" value="Genomic_DNA"/>
</dbReference>
<keyword evidence="4 5" id="KW-0418">Kinase</keyword>
<comment type="function">
    <text evidence="5">Bifunctional serine/threonine kinase and phosphorylase involved in the regulation of the pyruvate, phosphate dikinase (PPDK) by catalyzing its phosphorylation/dephosphorylation.</text>
</comment>
<dbReference type="InterPro" id="IPR026565">
    <property type="entry name" value="PPDK_reg"/>
</dbReference>
<evidence type="ECO:0000256" key="3">
    <source>
        <dbReference type="ARBA" id="ARBA00022741"/>
    </source>
</evidence>
<dbReference type="EC" id="2.7.11.32" evidence="5"/>
<evidence type="ECO:0000313" key="6">
    <source>
        <dbReference type="EMBL" id="GHD39690.1"/>
    </source>
</evidence>
<reference evidence="6" key="1">
    <citation type="journal article" date="2014" name="Int. J. Syst. Evol. Microbiol.">
        <title>Complete genome sequence of Corynebacterium casei LMG S-19264T (=DSM 44701T), isolated from a smear-ripened cheese.</title>
        <authorList>
            <consortium name="US DOE Joint Genome Institute (JGI-PGF)"/>
            <person name="Walter F."/>
            <person name="Albersmeier A."/>
            <person name="Kalinowski J."/>
            <person name="Ruckert C."/>
        </authorList>
    </citation>
    <scope>NUCLEOTIDE SEQUENCE</scope>
    <source>
        <strain evidence="6">KCTC 42651</strain>
    </source>
</reference>
<dbReference type="NCBIfam" id="NF003742">
    <property type="entry name" value="PRK05339.1"/>
    <property type="match status" value="1"/>
</dbReference>
<dbReference type="GO" id="GO:0004674">
    <property type="term" value="F:protein serine/threonine kinase activity"/>
    <property type="evidence" value="ECO:0007669"/>
    <property type="project" value="UniProtKB-UniRule"/>
</dbReference>
<dbReference type="AlphaFoldDB" id="A0A918XN17"/>
<accession>A0A918XN17</accession>
<comment type="caution">
    <text evidence="6">The sequence shown here is derived from an EMBL/GenBank/DDBJ whole genome shotgun (WGS) entry which is preliminary data.</text>
</comment>
<dbReference type="HAMAP" id="MF_00921">
    <property type="entry name" value="PDRP"/>
    <property type="match status" value="1"/>
</dbReference>
<dbReference type="GO" id="GO:0043531">
    <property type="term" value="F:ADP binding"/>
    <property type="evidence" value="ECO:0007669"/>
    <property type="project" value="UniProtKB-UniRule"/>
</dbReference>
<feature type="binding site" evidence="5">
    <location>
        <begin position="189"/>
        <end position="196"/>
    </location>
    <ligand>
        <name>ADP</name>
        <dbReference type="ChEBI" id="CHEBI:456216"/>
    </ligand>
</feature>
<keyword evidence="2 5" id="KW-0808">Transferase</keyword>
<keyword evidence="3 5" id="KW-0547">Nucleotide-binding</keyword>
<organism evidence="6 7">
    <name type="scientific">Thalassobaculum fulvum</name>
    <dbReference type="NCBI Taxonomy" id="1633335"/>
    <lineage>
        <taxon>Bacteria</taxon>
        <taxon>Pseudomonadati</taxon>
        <taxon>Pseudomonadota</taxon>
        <taxon>Alphaproteobacteria</taxon>
        <taxon>Rhodospirillales</taxon>
        <taxon>Thalassobaculaceae</taxon>
        <taxon>Thalassobaculum</taxon>
    </lineage>
</organism>
<protein>
    <recommendedName>
        <fullName evidence="5">Putative pyruvate, phosphate dikinase regulatory protein</fullName>
        <shortName evidence="5">PPDK regulatory protein</shortName>
        <ecNumber evidence="5">2.7.11.32</ecNumber>
        <ecNumber evidence="5">2.7.4.27</ecNumber>
    </recommendedName>
</protein>
<sequence>MGIPAVARLAVRHIFERSDAGGDKLLPGPHPVPKALCMISPPTLHIHLVSDATGETNHQIARACLVQFDGVRAKEHVWSLVRTRSYLDKVIAGLEAHPGPVLFTLVEPELRRRLEEACRRLEVPCIAILDPVLSALGSHLGLKSHGRPGRQHELDAAYFRRIEAMDYTLAHDDGQHVHDLEDADIVVVGVSRTSKTPTSLYLANRGYKTANVPIVPGIDPPDEIFHLRKPLVVAFTTDPTRLIQVRRNRVLMLKQREETDYVALEQVRREVADARRMFERNGWPVIDVTRRSIEETAAAVLQHLETGDNDNG</sequence>
<name>A0A918XN17_9PROT</name>
<keyword evidence="7" id="KW-1185">Reference proteome</keyword>
<dbReference type="PANTHER" id="PTHR31756">
    <property type="entry name" value="PYRUVATE, PHOSPHATE DIKINASE REGULATORY PROTEIN 1, CHLOROPLASTIC"/>
    <property type="match status" value="1"/>
</dbReference>
<evidence type="ECO:0000256" key="1">
    <source>
        <dbReference type="ARBA" id="ARBA00022527"/>
    </source>
</evidence>
<comment type="catalytic activity">
    <reaction evidence="5">
        <text>N(tele)-phospho-L-histidyl/L-threonyl-[pyruvate, phosphate dikinase] + ADP = N(tele)-phospho-L-histidyl/O-phospho-L-threonyl-[pyruvate, phosphate dikinase] + AMP + H(+)</text>
        <dbReference type="Rhea" id="RHEA:43692"/>
        <dbReference type="Rhea" id="RHEA-COMP:10650"/>
        <dbReference type="Rhea" id="RHEA-COMP:10651"/>
        <dbReference type="ChEBI" id="CHEBI:15378"/>
        <dbReference type="ChEBI" id="CHEBI:30013"/>
        <dbReference type="ChEBI" id="CHEBI:61977"/>
        <dbReference type="ChEBI" id="CHEBI:83586"/>
        <dbReference type="ChEBI" id="CHEBI:456215"/>
        <dbReference type="ChEBI" id="CHEBI:456216"/>
        <dbReference type="EC" id="2.7.11.32"/>
    </reaction>
</comment>
<keyword evidence="6" id="KW-0670">Pyruvate</keyword>
<dbReference type="Proteomes" id="UP000630353">
    <property type="component" value="Unassembled WGS sequence"/>
</dbReference>
<gene>
    <name evidence="6" type="ORF">GCM10017083_01860</name>
</gene>
<evidence type="ECO:0000256" key="2">
    <source>
        <dbReference type="ARBA" id="ARBA00022679"/>
    </source>
</evidence>
<evidence type="ECO:0000313" key="7">
    <source>
        <dbReference type="Proteomes" id="UP000630353"/>
    </source>
</evidence>
<reference evidence="6" key="2">
    <citation type="submission" date="2020-09" db="EMBL/GenBank/DDBJ databases">
        <authorList>
            <person name="Sun Q."/>
            <person name="Kim S."/>
        </authorList>
    </citation>
    <scope>NUCLEOTIDE SEQUENCE</scope>
    <source>
        <strain evidence="6">KCTC 42651</strain>
    </source>
</reference>
<evidence type="ECO:0000256" key="4">
    <source>
        <dbReference type="ARBA" id="ARBA00022777"/>
    </source>
</evidence>
<dbReference type="GO" id="GO:0016776">
    <property type="term" value="F:phosphotransferase activity, phosphate group as acceptor"/>
    <property type="evidence" value="ECO:0007669"/>
    <property type="project" value="UniProtKB-UniRule"/>
</dbReference>
<evidence type="ECO:0000256" key="5">
    <source>
        <dbReference type="HAMAP-Rule" id="MF_00921"/>
    </source>
</evidence>
<dbReference type="PANTHER" id="PTHR31756:SF3">
    <property type="entry name" value="PYRUVATE, PHOSPHATE DIKINASE REGULATORY PROTEIN 1, CHLOROPLASTIC"/>
    <property type="match status" value="1"/>
</dbReference>
<comment type="catalytic activity">
    <reaction evidence="5">
        <text>N(tele)-phospho-L-histidyl/O-phospho-L-threonyl-[pyruvate, phosphate dikinase] + phosphate + H(+) = N(tele)-phospho-L-histidyl/L-threonyl-[pyruvate, phosphate dikinase] + diphosphate</text>
        <dbReference type="Rhea" id="RHEA:43696"/>
        <dbReference type="Rhea" id="RHEA-COMP:10650"/>
        <dbReference type="Rhea" id="RHEA-COMP:10651"/>
        <dbReference type="ChEBI" id="CHEBI:15378"/>
        <dbReference type="ChEBI" id="CHEBI:30013"/>
        <dbReference type="ChEBI" id="CHEBI:33019"/>
        <dbReference type="ChEBI" id="CHEBI:43474"/>
        <dbReference type="ChEBI" id="CHEBI:61977"/>
        <dbReference type="ChEBI" id="CHEBI:83586"/>
        <dbReference type="EC" id="2.7.4.27"/>
    </reaction>
</comment>
<dbReference type="Pfam" id="PF03618">
    <property type="entry name" value="Kinase-PPPase"/>
    <property type="match status" value="1"/>
</dbReference>
<comment type="similarity">
    <text evidence="5">Belongs to the pyruvate, phosphate/water dikinase regulatory protein family. PDRP subfamily.</text>
</comment>
<dbReference type="EC" id="2.7.4.27" evidence="5"/>
<keyword evidence="1 5" id="KW-0723">Serine/threonine-protein kinase</keyword>
<dbReference type="InterPro" id="IPR005177">
    <property type="entry name" value="Kinase-pyrophosphorylase"/>
</dbReference>
<proteinExistence type="inferred from homology"/>